<gene>
    <name evidence="3" type="ORF">PG994_005815</name>
</gene>
<keyword evidence="2" id="KW-0732">Signal</keyword>
<feature type="region of interest" description="Disordered" evidence="1">
    <location>
        <begin position="122"/>
        <end position="144"/>
    </location>
</feature>
<evidence type="ECO:0000256" key="1">
    <source>
        <dbReference type="SAM" id="MobiDB-lite"/>
    </source>
</evidence>
<dbReference type="EMBL" id="JAQQWL010000006">
    <property type="protein sequence ID" value="KAK8069199.1"/>
    <property type="molecule type" value="Genomic_DNA"/>
</dbReference>
<evidence type="ECO:0000256" key="2">
    <source>
        <dbReference type="SAM" id="SignalP"/>
    </source>
</evidence>
<evidence type="ECO:0000313" key="4">
    <source>
        <dbReference type="Proteomes" id="UP001480595"/>
    </source>
</evidence>
<organism evidence="3 4">
    <name type="scientific">Apiospora phragmitis</name>
    <dbReference type="NCBI Taxonomy" id="2905665"/>
    <lineage>
        <taxon>Eukaryota</taxon>
        <taxon>Fungi</taxon>
        <taxon>Dikarya</taxon>
        <taxon>Ascomycota</taxon>
        <taxon>Pezizomycotina</taxon>
        <taxon>Sordariomycetes</taxon>
        <taxon>Xylariomycetidae</taxon>
        <taxon>Amphisphaeriales</taxon>
        <taxon>Apiosporaceae</taxon>
        <taxon>Apiospora</taxon>
    </lineage>
</organism>
<sequence length="159" mass="17187">MQISTLILAGAAAVTAMPASGDTPQPDKKPGWSYEVYYWNISNWRTAELGGDVTRYHYGKYYQPTVNTVERIFDISAPVFDPPSVYAAPSIPSFTGTCEGETTAESPGQTGYLDCTASRKAGETSDGGTFGGLSARVQPSPSYPKPDVAITFQWTQEIR</sequence>
<proteinExistence type="predicted"/>
<dbReference type="RefSeq" id="XP_066716493.1">
    <property type="nucleotide sequence ID" value="XM_066857224.1"/>
</dbReference>
<name>A0ABR1VGT0_9PEZI</name>
<feature type="chain" id="PRO_5046498504" evidence="2">
    <location>
        <begin position="22"/>
        <end position="159"/>
    </location>
</feature>
<comment type="caution">
    <text evidence="3">The sequence shown here is derived from an EMBL/GenBank/DDBJ whole genome shotgun (WGS) entry which is preliminary data.</text>
</comment>
<dbReference type="GeneID" id="92090287"/>
<protein>
    <submittedName>
        <fullName evidence="3">Uncharacterized protein</fullName>
    </submittedName>
</protein>
<accession>A0ABR1VGT0</accession>
<feature type="signal peptide" evidence="2">
    <location>
        <begin position="1"/>
        <end position="21"/>
    </location>
</feature>
<dbReference type="Proteomes" id="UP001480595">
    <property type="component" value="Unassembled WGS sequence"/>
</dbReference>
<keyword evidence="4" id="KW-1185">Reference proteome</keyword>
<evidence type="ECO:0000313" key="3">
    <source>
        <dbReference type="EMBL" id="KAK8069199.1"/>
    </source>
</evidence>
<reference evidence="3 4" key="1">
    <citation type="submission" date="2023-01" db="EMBL/GenBank/DDBJ databases">
        <title>Analysis of 21 Apiospora genomes using comparative genomics revels a genus with tremendous synthesis potential of carbohydrate active enzymes and secondary metabolites.</title>
        <authorList>
            <person name="Sorensen T."/>
        </authorList>
    </citation>
    <scope>NUCLEOTIDE SEQUENCE [LARGE SCALE GENOMIC DNA]</scope>
    <source>
        <strain evidence="3 4">CBS 135458</strain>
    </source>
</reference>